<proteinExistence type="predicted"/>
<dbReference type="OrthoDB" id="2684605at2759"/>
<keyword evidence="3" id="KW-1185">Reference proteome</keyword>
<gene>
    <name evidence="2" type="ORF">AZE42_01237</name>
</gene>
<organism evidence="2 3">
    <name type="scientific">Rhizopogon vesiculosus</name>
    <dbReference type="NCBI Taxonomy" id="180088"/>
    <lineage>
        <taxon>Eukaryota</taxon>
        <taxon>Fungi</taxon>
        <taxon>Dikarya</taxon>
        <taxon>Basidiomycota</taxon>
        <taxon>Agaricomycotina</taxon>
        <taxon>Agaricomycetes</taxon>
        <taxon>Agaricomycetidae</taxon>
        <taxon>Boletales</taxon>
        <taxon>Suillineae</taxon>
        <taxon>Rhizopogonaceae</taxon>
        <taxon>Rhizopogon</taxon>
    </lineage>
</organism>
<dbReference type="Proteomes" id="UP000183567">
    <property type="component" value="Unassembled WGS sequence"/>
</dbReference>
<name>A0A1J8QA79_9AGAM</name>
<feature type="compositionally biased region" description="Basic and acidic residues" evidence="1">
    <location>
        <begin position="38"/>
        <end position="47"/>
    </location>
</feature>
<protein>
    <submittedName>
        <fullName evidence="2">Uncharacterized protein</fullName>
    </submittedName>
</protein>
<accession>A0A1J8QA79</accession>
<sequence>MRQEDQEELARMRQTASKDVPEHSGAAPQKKKTKKTGKAPEPRVDDWATVWKERAKPPNAEGQLSPSLTAAFTSLRSVLGSVSSQRGDDTGCNSRVLAAITRSLLSSSSFLGLQNLSTPSFPHSELNYSRITMVSPLLVYVLRVAFPALFRQGIITDSNTAISCLIDSLLVPLVQSFALASQAHIVHHIDAASAKKASKGRTKPNDKLAQTPGQTFIPDARMDILTLLTEALNAIDSISPTYTKFTVGIRERIALEAIRALESLYSARTTVIADGTVDSSAVQEEASRSLEWSQESYPPRRRTALSTKERLEALTRKDATWYLCHILNSCASKGVAKDGLGSMLSGALLDGAARLVKMCISMDCDSVVRVQRRSAMDVVCRDMVLAACENIIGAEGNSDHIM</sequence>
<dbReference type="EMBL" id="LVVM01001906">
    <property type="protein sequence ID" value="OJA17575.1"/>
    <property type="molecule type" value="Genomic_DNA"/>
</dbReference>
<feature type="compositionally biased region" description="Basic and acidic residues" evidence="1">
    <location>
        <begin position="1"/>
        <end position="11"/>
    </location>
</feature>
<dbReference type="AlphaFoldDB" id="A0A1J8QA79"/>
<reference evidence="2 3" key="1">
    <citation type="submission" date="2016-03" db="EMBL/GenBank/DDBJ databases">
        <title>Comparative genomics of the ectomycorrhizal sister species Rhizopogon vinicolor and Rhizopogon vesiculosus (Basidiomycota: Boletales) reveals a divergence of the mating type B locus.</title>
        <authorList>
            <person name="Mujic A.B."/>
            <person name="Kuo A."/>
            <person name="Tritt A."/>
            <person name="Lipzen A."/>
            <person name="Chen C."/>
            <person name="Johnson J."/>
            <person name="Sharma A."/>
            <person name="Barry K."/>
            <person name="Grigoriev I.V."/>
            <person name="Spatafora J.W."/>
        </authorList>
    </citation>
    <scope>NUCLEOTIDE SEQUENCE [LARGE SCALE GENOMIC DNA]</scope>
    <source>
        <strain evidence="2 3">AM-OR11-056</strain>
    </source>
</reference>
<evidence type="ECO:0000256" key="1">
    <source>
        <dbReference type="SAM" id="MobiDB-lite"/>
    </source>
</evidence>
<evidence type="ECO:0000313" key="3">
    <source>
        <dbReference type="Proteomes" id="UP000183567"/>
    </source>
</evidence>
<feature type="region of interest" description="Disordered" evidence="1">
    <location>
        <begin position="1"/>
        <end position="47"/>
    </location>
</feature>
<comment type="caution">
    <text evidence="2">The sequence shown here is derived from an EMBL/GenBank/DDBJ whole genome shotgun (WGS) entry which is preliminary data.</text>
</comment>
<evidence type="ECO:0000313" key="2">
    <source>
        <dbReference type="EMBL" id="OJA17575.1"/>
    </source>
</evidence>